<dbReference type="AlphaFoldDB" id="A0A482WC30"/>
<dbReference type="GO" id="GO:0016887">
    <property type="term" value="F:ATP hydrolysis activity"/>
    <property type="evidence" value="ECO:0007669"/>
    <property type="project" value="InterPro"/>
</dbReference>
<dbReference type="SUPFAM" id="SSF52540">
    <property type="entry name" value="P-loop containing nucleoside triphosphate hydrolases"/>
    <property type="match status" value="1"/>
</dbReference>
<keyword evidence="7 8" id="KW-0472">Membrane</keyword>
<proteinExistence type="predicted"/>
<dbReference type="Gene3D" id="1.20.1560.10">
    <property type="entry name" value="ABC transporter type 1, transmembrane domain"/>
    <property type="match status" value="1"/>
</dbReference>
<keyword evidence="12" id="KW-1185">Reference proteome</keyword>
<dbReference type="PANTHER" id="PTHR24223:SF448">
    <property type="entry name" value="FI20146P1-RELATED"/>
    <property type="match status" value="1"/>
</dbReference>
<dbReference type="InterPro" id="IPR044746">
    <property type="entry name" value="ABCC_6TM_D1"/>
</dbReference>
<dbReference type="Pfam" id="PF00005">
    <property type="entry name" value="ABC_tran"/>
    <property type="match status" value="1"/>
</dbReference>
<evidence type="ECO:0000256" key="6">
    <source>
        <dbReference type="ARBA" id="ARBA00022989"/>
    </source>
</evidence>
<dbReference type="Gene3D" id="3.40.50.300">
    <property type="entry name" value="P-loop containing nucleotide triphosphate hydrolases"/>
    <property type="match status" value="1"/>
</dbReference>
<dbReference type="STRING" id="1661398.A0A482WC30"/>
<gene>
    <name evidence="11" type="ORF">BDFB_012161</name>
</gene>
<feature type="domain" description="ABC transporter" evidence="9">
    <location>
        <begin position="395"/>
        <end position="615"/>
    </location>
</feature>
<sequence>MNHLEKRQEKIHPIETTNIICKYLFIFRKDIEDEEMYQVPSNFESKKINNYLETKWRRLQENRRDPSVIHLLINCYGLNFVLLGLLKLITSIILLIVQPHATAKLVSYFTPQSKLTTKDAYFYAALLIGIKILNCIFIHNYHLLLAGMGIKIRTALCTLVYKKMLKVNQFHLKNIGLVVTLITKDVEVFERFVDFGNDSWIGVTQVFILTFVLYRKIGWAAFVGMAFLWISILFQIYIFVKISAYKKIMCERADERYQIIQETLSYIKIIKMYVWEKFFQEKISDAREKEANATQKILMIKFVGSIADNLSINITLYVLLATYLMLGNNITAEIAFFTVTCCDLLTGSLGGMFLRGLYVIGELITSVKRVENVFTLPETKMKQEPKNNSIILSKINFNNIALKIGNTEIFRGINITIQKGLTLITGQVSSGKTSLLKLILQEYEPESGNIEVLGSLSYASQEPWLFPSTIRQNILFGEPYHETRYQQVLQICALTYDLELFDCGDLTVIEDQGFNLSKGQQIRINLARAVYKLADIYLLDDCLAGLDVKVSDFIFKECIQKFLQEKLVILVTSNTKYMKNTKNTIVVRNGEPTSVINNPSTNMLKSTSEDKTETFSYVDNSNEDDRVTEDSLLIIKSNAKKKVYKENNKVGKVDSDIYMKRFLQLSCFFYNGGGSNHCNIQCEYIISYASGNNFCNIYCIKKLLSSNDETSEKIRSDRKKPYCWIHEFHSRRISDNQSC</sequence>
<dbReference type="Pfam" id="PF00664">
    <property type="entry name" value="ABC_membrane"/>
    <property type="match status" value="1"/>
</dbReference>
<organism evidence="11 12">
    <name type="scientific">Asbolus verrucosus</name>
    <name type="common">Desert ironclad beetle</name>
    <dbReference type="NCBI Taxonomy" id="1661398"/>
    <lineage>
        <taxon>Eukaryota</taxon>
        <taxon>Metazoa</taxon>
        <taxon>Ecdysozoa</taxon>
        <taxon>Arthropoda</taxon>
        <taxon>Hexapoda</taxon>
        <taxon>Insecta</taxon>
        <taxon>Pterygota</taxon>
        <taxon>Neoptera</taxon>
        <taxon>Endopterygota</taxon>
        <taxon>Coleoptera</taxon>
        <taxon>Polyphaga</taxon>
        <taxon>Cucujiformia</taxon>
        <taxon>Tenebrionidae</taxon>
        <taxon>Pimeliinae</taxon>
        <taxon>Asbolus</taxon>
    </lineage>
</organism>
<keyword evidence="3 8" id="KW-0812">Transmembrane</keyword>
<reference evidence="11 12" key="1">
    <citation type="submission" date="2017-03" db="EMBL/GenBank/DDBJ databases">
        <title>Genome of the blue death feigning beetle - Asbolus verrucosus.</title>
        <authorList>
            <person name="Rider S.D."/>
        </authorList>
    </citation>
    <scope>NUCLEOTIDE SEQUENCE [LARGE SCALE GENOMIC DNA]</scope>
    <source>
        <strain evidence="11">Butters</strain>
        <tissue evidence="11">Head and leg muscle</tissue>
    </source>
</reference>
<evidence type="ECO:0000256" key="5">
    <source>
        <dbReference type="ARBA" id="ARBA00022840"/>
    </source>
</evidence>
<dbReference type="GO" id="GO:0005524">
    <property type="term" value="F:ATP binding"/>
    <property type="evidence" value="ECO:0007669"/>
    <property type="project" value="UniProtKB-KW"/>
</dbReference>
<evidence type="ECO:0000259" key="9">
    <source>
        <dbReference type="PROSITE" id="PS50893"/>
    </source>
</evidence>
<evidence type="ECO:0000256" key="2">
    <source>
        <dbReference type="ARBA" id="ARBA00022448"/>
    </source>
</evidence>
<dbReference type="InterPro" id="IPR036640">
    <property type="entry name" value="ABC1_TM_sf"/>
</dbReference>
<feature type="transmembrane region" description="Helical" evidence="8">
    <location>
        <begin position="217"/>
        <end position="240"/>
    </location>
</feature>
<dbReference type="SMART" id="SM00382">
    <property type="entry name" value="AAA"/>
    <property type="match status" value="1"/>
</dbReference>
<dbReference type="OrthoDB" id="6500128at2759"/>
<keyword evidence="6 8" id="KW-1133">Transmembrane helix</keyword>
<dbReference type="GO" id="GO:0140359">
    <property type="term" value="F:ABC-type transporter activity"/>
    <property type="evidence" value="ECO:0007669"/>
    <property type="project" value="InterPro"/>
</dbReference>
<evidence type="ECO:0000256" key="8">
    <source>
        <dbReference type="SAM" id="Phobius"/>
    </source>
</evidence>
<dbReference type="EMBL" id="QDEB01010153">
    <property type="protein sequence ID" value="RZC42179.1"/>
    <property type="molecule type" value="Genomic_DNA"/>
</dbReference>
<name>A0A482WC30_ASBVE</name>
<feature type="domain" description="ABC transmembrane type-1" evidence="10">
    <location>
        <begin position="88"/>
        <end position="353"/>
    </location>
</feature>
<keyword evidence="4" id="KW-0547">Nucleotide-binding</keyword>
<dbReference type="InterPro" id="IPR003593">
    <property type="entry name" value="AAA+_ATPase"/>
</dbReference>
<comment type="subcellular location">
    <subcellularLocation>
        <location evidence="1">Membrane</location>
        <topology evidence="1">Multi-pass membrane protein</topology>
    </subcellularLocation>
</comment>
<dbReference type="PANTHER" id="PTHR24223">
    <property type="entry name" value="ATP-BINDING CASSETTE SUB-FAMILY C"/>
    <property type="match status" value="1"/>
</dbReference>
<dbReference type="PROSITE" id="PS50929">
    <property type="entry name" value="ABC_TM1F"/>
    <property type="match status" value="1"/>
</dbReference>
<feature type="transmembrane region" description="Helical" evidence="8">
    <location>
        <begin position="68"/>
        <end position="101"/>
    </location>
</feature>
<protein>
    <submittedName>
        <fullName evidence="11">ABC membrane domain containing protein</fullName>
    </submittedName>
</protein>
<dbReference type="GO" id="GO:0016020">
    <property type="term" value="C:membrane"/>
    <property type="evidence" value="ECO:0007669"/>
    <property type="project" value="UniProtKB-SubCell"/>
</dbReference>
<feature type="transmembrane region" description="Helical" evidence="8">
    <location>
        <begin position="121"/>
        <end position="143"/>
    </location>
</feature>
<dbReference type="InterPro" id="IPR003439">
    <property type="entry name" value="ABC_transporter-like_ATP-bd"/>
</dbReference>
<evidence type="ECO:0000313" key="11">
    <source>
        <dbReference type="EMBL" id="RZC42179.1"/>
    </source>
</evidence>
<evidence type="ECO:0000313" key="12">
    <source>
        <dbReference type="Proteomes" id="UP000292052"/>
    </source>
</evidence>
<dbReference type="PROSITE" id="PS50893">
    <property type="entry name" value="ABC_TRANSPORTER_2"/>
    <property type="match status" value="1"/>
</dbReference>
<accession>A0A482WC30</accession>
<evidence type="ECO:0000256" key="7">
    <source>
        <dbReference type="ARBA" id="ARBA00023136"/>
    </source>
</evidence>
<evidence type="ECO:0000256" key="4">
    <source>
        <dbReference type="ARBA" id="ARBA00022741"/>
    </source>
</evidence>
<keyword evidence="5" id="KW-0067">ATP-binding</keyword>
<dbReference type="InterPro" id="IPR011527">
    <property type="entry name" value="ABC1_TM_dom"/>
</dbReference>
<dbReference type="SUPFAM" id="SSF90123">
    <property type="entry name" value="ABC transporter transmembrane region"/>
    <property type="match status" value="1"/>
</dbReference>
<comment type="caution">
    <text evidence="11">The sequence shown here is derived from an EMBL/GenBank/DDBJ whole genome shotgun (WGS) entry which is preliminary data.</text>
</comment>
<dbReference type="InterPro" id="IPR050173">
    <property type="entry name" value="ABC_transporter_C-like"/>
</dbReference>
<evidence type="ECO:0000256" key="3">
    <source>
        <dbReference type="ARBA" id="ARBA00022692"/>
    </source>
</evidence>
<evidence type="ECO:0000259" key="10">
    <source>
        <dbReference type="PROSITE" id="PS50929"/>
    </source>
</evidence>
<keyword evidence="2" id="KW-0813">Transport</keyword>
<dbReference type="InterPro" id="IPR027417">
    <property type="entry name" value="P-loop_NTPase"/>
</dbReference>
<evidence type="ECO:0000256" key="1">
    <source>
        <dbReference type="ARBA" id="ARBA00004141"/>
    </source>
</evidence>
<dbReference type="Proteomes" id="UP000292052">
    <property type="component" value="Unassembled WGS sequence"/>
</dbReference>
<dbReference type="CDD" id="cd18579">
    <property type="entry name" value="ABC_6TM_ABCC_D1"/>
    <property type="match status" value="1"/>
</dbReference>